<accession>A0AA36MLU5</accession>
<sequence>MGSRSISFPGGLDLVAQLNLTGPRDFLLQLEEELELFVRSERPELVLPPLSRRYEELLIASARRFRLAAAKGEGGGWRQPCCVVRRGEEPPVLPKLPLAEFLRLQRLGSAPGAVNAQASEEEQMLQRLRLRLWAAELCCSAAERAVEAAAAHAVDQDERSLVKAEPTEDGIPVKVEAVDSVDGGVPVKVQEMGWRTEPLSAPSATLREVKAEMKSEHLEDNALGLKELAPEAVAKKEEELEPPYEDPAESKPQPATQKEAKTEQKAKTEELEVASGKQRGVKVRQEEEEDDHQETPGVARV</sequence>
<organism evidence="2 3">
    <name type="scientific">Effrenium voratum</name>
    <dbReference type="NCBI Taxonomy" id="2562239"/>
    <lineage>
        <taxon>Eukaryota</taxon>
        <taxon>Sar</taxon>
        <taxon>Alveolata</taxon>
        <taxon>Dinophyceae</taxon>
        <taxon>Suessiales</taxon>
        <taxon>Symbiodiniaceae</taxon>
        <taxon>Effrenium</taxon>
    </lineage>
</organism>
<gene>
    <name evidence="2" type="ORF">EVOR1521_LOCUS2867</name>
</gene>
<evidence type="ECO:0000313" key="3">
    <source>
        <dbReference type="Proteomes" id="UP001178507"/>
    </source>
</evidence>
<protein>
    <submittedName>
        <fullName evidence="2">Uncharacterized protein</fullName>
    </submittedName>
</protein>
<dbReference type="AlphaFoldDB" id="A0AA36MLU5"/>
<comment type="caution">
    <text evidence="2">The sequence shown here is derived from an EMBL/GenBank/DDBJ whole genome shotgun (WGS) entry which is preliminary data.</text>
</comment>
<proteinExistence type="predicted"/>
<keyword evidence="3" id="KW-1185">Reference proteome</keyword>
<feature type="region of interest" description="Disordered" evidence="1">
    <location>
        <begin position="234"/>
        <end position="301"/>
    </location>
</feature>
<feature type="non-terminal residue" evidence="2">
    <location>
        <position position="301"/>
    </location>
</feature>
<dbReference type="EMBL" id="CAUJNA010000161">
    <property type="protein sequence ID" value="CAJ1372885.1"/>
    <property type="molecule type" value="Genomic_DNA"/>
</dbReference>
<reference evidence="2" key="1">
    <citation type="submission" date="2023-08" db="EMBL/GenBank/DDBJ databases">
        <authorList>
            <person name="Chen Y."/>
            <person name="Shah S."/>
            <person name="Dougan E. K."/>
            <person name="Thang M."/>
            <person name="Chan C."/>
        </authorList>
    </citation>
    <scope>NUCLEOTIDE SEQUENCE</scope>
</reference>
<evidence type="ECO:0000313" key="2">
    <source>
        <dbReference type="EMBL" id="CAJ1372885.1"/>
    </source>
</evidence>
<evidence type="ECO:0000256" key="1">
    <source>
        <dbReference type="SAM" id="MobiDB-lite"/>
    </source>
</evidence>
<dbReference type="Proteomes" id="UP001178507">
    <property type="component" value="Unassembled WGS sequence"/>
</dbReference>
<name>A0AA36MLU5_9DINO</name>
<feature type="compositionally biased region" description="Basic and acidic residues" evidence="1">
    <location>
        <begin position="258"/>
        <end position="270"/>
    </location>
</feature>